<evidence type="ECO:0000313" key="2">
    <source>
        <dbReference type="Proteomes" id="UP000735302"/>
    </source>
</evidence>
<evidence type="ECO:0008006" key="3">
    <source>
        <dbReference type="Google" id="ProtNLM"/>
    </source>
</evidence>
<comment type="caution">
    <text evidence="1">The sequence shown here is derived from an EMBL/GenBank/DDBJ whole genome shotgun (WGS) entry which is preliminary data.</text>
</comment>
<dbReference type="EMBL" id="BLXT01004613">
    <property type="protein sequence ID" value="GFO15714.1"/>
    <property type="molecule type" value="Genomic_DNA"/>
</dbReference>
<keyword evidence="2" id="KW-1185">Reference proteome</keyword>
<accession>A0AAV4BAH3</accession>
<name>A0AAV4BAH3_9GAST</name>
<sequence length="120" mass="13989">MSIIQTTVNRKACPLENNCRQDSLIYQATVTQKDNQVDTYIGLAENTFKTRFHQHNSTSRLPHKRNSTSLSKKIWKLKDTNTEFTITWDIIAKSCLIRQRHAASFWKNGTKYSQEDLPSR</sequence>
<dbReference type="Proteomes" id="UP000735302">
    <property type="component" value="Unassembled WGS sequence"/>
</dbReference>
<dbReference type="AlphaFoldDB" id="A0AAV4BAH3"/>
<protein>
    <recommendedName>
        <fullName evidence="3">GIY-YIG domain-containing protein</fullName>
    </recommendedName>
</protein>
<proteinExistence type="predicted"/>
<evidence type="ECO:0000313" key="1">
    <source>
        <dbReference type="EMBL" id="GFO15714.1"/>
    </source>
</evidence>
<reference evidence="1 2" key="1">
    <citation type="journal article" date="2021" name="Elife">
        <title>Chloroplast acquisition without the gene transfer in kleptoplastic sea slugs, Plakobranchus ocellatus.</title>
        <authorList>
            <person name="Maeda T."/>
            <person name="Takahashi S."/>
            <person name="Yoshida T."/>
            <person name="Shimamura S."/>
            <person name="Takaki Y."/>
            <person name="Nagai Y."/>
            <person name="Toyoda A."/>
            <person name="Suzuki Y."/>
            <person name="Arimoto A."/>
            <person name="Ishii H."/>
            <person name="Satoh N."/>
            <person name="Nishiyama T."/>
            <person name="Hasebe M."/>
            <person name="Maruyama T."/>
            <person name="Minagawa J."/>
            <person name="Obokata J."/>
            <person name="Shigenobu S."/>
        </authorList>
    </citation>
    <scope>NUCLEOTIDE SEQUENCE [LARGE SCALE GENOMIC DNA]</scope>
</reference>
<organism evidence="1 2">
    <name type="scientific">Plakobranchus ocellatus</name>
    <dbReference type="NCBI Taxonomy" id="259542"/>
    <lineage>
        <taxon>Eukaryota</taxon>
        <taxon>Metazoa</taxon>
        <taxon>Spiralia</taxon>
        <taxon>Lophotrochozoa</taxon>
        <taxon>Mollusca</taxon>
        <taxon>Gastropoda</taxon>
        <taxon>Heterobranchia</taxon>
        <taxon>Euthyneura</taxon>
        <taxon>Panpulmonata</taxon>
        <taxon>Sacoglossa</taxon>
        <taxon>Placobranchoidea</taxon>
        <taxon>Plakobranchidae</taxon>
        <taxon>Plakobranchus</taxon>
    </lineage>
</organism>
<gene>
    <name evidence="1" type="ORF">PoB_004221900</name>
</gene>